<dbReference type="OrthoDB" id="514777at2759"/>
<dbReference type="SUPFAM" id="SSF101489">
    <property type="entry name" value="Eukaryotic initiation factor 4f subunit eIF4g, eIF4e-binding domain"/>
    <property type="match status" value="1"/>
</dbReference>
<feature type="compositionally biased region" description="Polar residues" evidence="8">
    <location>
        <begin position="1458"/>
        <end position="1476"/>
    </location>
</feature>
<dbReference type="InterPro" id="IPR022745">
    <property type="entry name" value="eIF4G1_eIF4E-bd"/>
</dbReference>
<comment type="caution">
    <text evidence="10">The sequence shown here is derived from an EMBL/GenBank/DDBJ whole genome shotgun (WGS) entry which is preliminary data.</text>
</comment>
<dbReference type="Gene3D" id="1.25.40.180">
    <property type="match status" value="2"/>
</dbReference>
<name>A0A9N9AZJ7_9GLOM</name>
<keyword evidence="7" id="KW-0648">Protein biosynthesis</keyword>
<evidence type="ECO:0000256" key="5">
    <source>
        <dbReference type="ARBA" id="ARBA00022553"/>
    </source>
</evidence>
<dbReference type="GO" id="GO:0003743">
    <property type="term" value="F:translation initiation factor activity"/>
    <property type="evidence" value="ECO:0007669"/>
    <property type="project" value="UniProtKB-KW"/>
</dbReference>
<feature type="compositionally biased region" description="Low complexity" evidence="8">
    <location>
        <begin position="188"/>
        <end position="197"/>
    </location>
</feature>
<keyword evidence="11" id="KW-1185">Reference proteome</keyword>
<feature type="compositionally biased region" description="Low complexity" evidence="8">
    <location>
        <begin position="1497"/>
        <end position="1510"/>
    </location>
</feature>
<dbReference type="Proteomes" id="UP000789831">
    <property type="component" value="Unassembled WGS sequence"/>
</dbReference>
<feature type="compositionally biased region" description="Basic and acidic residues" evidence="8">
    <location>
        <begin position="1338"/>
        <end position="1347"/>
    </location>
</feature>
<feature type="compositionally biased region" description="Polar residues" evidence="8">
    <location>
        <begin position="228"/>
        <end position="237"/>
    </location>
</feature>
<gene>
    <name evidence="10" type="ORF">AGERDE_LOCUS6510</name>
</gene>
<feature type="compositionally biased region" description="Low complexity" evidence="8">
    <location>
        <begin position="216"/>
        <end position="227"/>
    </location>
</feature>
<feature type="compositionally biased region" description="Polar residues" evidence="8">
    <location>
        <begin position="69"/>
        <end position="83"/>
    </location>
</feature>
<protein>
    <submittedName>
        <fullName evidence="10">9358_t:CDS:1</fullName>
    </submittedName>
</protein>
<feature type="region of interest" description="Disordered" evidence="8">
    <location>
        <begin position="307"/>
        <end position="431"/>
    </location>
</feature>
<dbReference type="SMART" id="SM00543">
    <property type="entry name" value="MIF4G"/>
    <property type="match status" value="1"/>
</dbReference>
<dbReference type="Pfam" id="PF02854">
    <property type="entry name" value="MIF4G"/>
    <property type="match status" value="1"/>
</dbReference>
<feature type="compositionally biased region" description="Low complexity" evidence="8">
    <location>
        <begin position="272"/>
        <end position="286"/>
    </location>
</feature>
<feature type="compositionally biased region" description="Basic residues" evidence="8">
    <location>
        <begin position="352"/>
        <end position="368"/>
    </location>
</feature>
<feature type="compositionally biased region" description="Low complexity" evidence="8">
    <location>
        <begin position="316"/>
        <end position="332"/>
    </location>
</feature>
<evidence type="ECO:0000259" key="9">
    <source>
        <dbReference type="PROSITE" id="PS51366"/>
    </source>
</evidence>
<feature type="compositionally biased region" description="Low complexity" evidence="8">
    <location>
        <begin position="33"/>
        <end position="51"/>
    </location>
</feature>
<comment type="subcellular location">
    <subcellularLocation>
        <location evidence="1">Cytoplasm</location>
    </subcellularLocation>
</comment>
<evidence type="ECO:0000256" key="8">
    <source>
        <dbReference type="SAM" id="MobiDB-lite"/>
    </source>
</evidence>
<dbReference type="PANTHER" id="PTHR23253">
    <property type="entry name" value="EUKARYOTIC TRANSLATION INITIATION FACTOR 4 GAMMA"/>
    <property type="match status" value="1"/>
</dbReference>
<evidence type="ECO:0000313" key="10">
    <source>
        <dbReference type="EMBL" id="CAG8547844.1"/>
    </source>
</evidence>
<dbReference type="InterPro" id="IPR003891">
    <property type="entry name" value="Initiation_fac_eIF4g_MI"/>
</dbReference>
<feature type="compositionally biased region" description="Polar residues" evidence="8">
    <location>
        <begin position="118"/>
        <end position="155"/>
    </location>
</feature>
<evidence type="ECO:0000313" key="11">
    <source>
        <dbReference type="Proteomes" id="UP000789831"/>
    </source>
</evidence>
<dbReference type="Pfam" id="PF12152">
    <property type="entry name" value="eIF_4G1"/>
    <property type="match status" value="1"/>
</dbReference>
<dbReference type="GO" id="GO:0016281">
    <property type="term" value="C:eukaryotic translation initiation factor 4F complex"/>
    <property type="evidence" value="ECO:0007669"/>
    <property type="project" value="TreeGrafter"/>
</dbReference>
<feature type="compositionally biased region" description="Low complexity" evidence="8">
    <location>
        <begin position="106"/>
        <end position="117"/>
    </location>
</feature>
<keyword evidence="6" id="KW-0694">RNA-binding</keyword>
<evidence type="ECO:0000256" key="4">
    <source>
        <dbReference type="ARBA" id="ARBA00022540"/>
    </source>
</evidence>
<keyword evidence="3" id="KW-0963">Cytoplasm</keyword>
<proteinExistence type="inferred from homology"/>
<comment type="similarity">
    <text evidence="2">Belongs to the eukaryotic initiation factor 4G family.</text>
</comment>
<keyword evidence="5" id="KW-0597">Phosphoprotein</keyword>
<dbReference type="GO" id="GO:0010494">
    <property type="term" value="C:cytoplasmic stress granule"/>
    <property type="evidence" value="ECO:0007669"/>
    <property type="project" value="UniProtKB-ARBA"/>
</dbReference>
<organism evidence="10 11">
    <name type="scientific">Ambispora gerdemannii</name>
    <dbReference type="NCBI Taxonomy" id="144530"/>
    <lineage>
        <taxon>Eukaryota</taxon>
        <taxon>Fungi</taxon>
        <taxon>Fungi incertae sedis</taxon>
        <taxon>Mucoromycota</taxon>
        <taxon>Glomeromycotina</taxon>
        <taxon>Glomeromycetes</taxon>
        <taxon>Archaeosporales</taxon>
        <taxon>Ambisporaceae</taxon>
        <taxon>Ambispora</taxon>
    </lineage>
</organism>
<dbReference type="InterPro" id="IPR003890">
    <property type="entry name" value="MIF4G-like_typ-3"/>
</dbReference>
<feature type="domain" description="MI" evidence="9">
    <location>
        <begin position="1523"/>
        <end position="1644"/>
    </location>
</feature>
<feature type="compositionally biased region" description="Gly residues" evidence="8">
    <location>
        <begin position="1396"/>
        <end position="1409"/>
    </location>
</feature>
<dbReference type="PROSITE" id="PS51366">
    <property type="entry name" value="MI"/>
    <property type="match status" value="1"/>
</dbReference>
<dbReference type="FunFam" id="1.20.970.30:FF:000001">
    <property type="entry name" value="Eukaryotic translation initiation factor subunit eIF-4F, putative"/>
    <property type="match status" value="1"/>
</dbReference>
<feature type="region of interest" description="Disordered" evidence="8">
    <location>
        <begin position="267"/>
        <end position="292"/>
    </location>
</feature>
<evidence type="ECO:0000256" key="3">
    <source>
        <dbReference type="ARBA" id="ARBA00022490"/>
    </source>
</evidence>
<feature type="region of interest" description="Disordered" evidence="8">
    <location>
        <begin position="875"/>
        <end position="1015"/>
    </location>
</feature>
<dbReference type="EMBL" id="CAJVPL010001026">
    <property type="protein sequence ID" value="CAG8547844.1"/>
    <property type="molecule type" value="Genomic_DNA"/>
</dbReference>
<dbReference type="Pfam" id="PF02847">
    <property type="entry name" value="MA3"/>
    <property type="match status" value="1"/>
</dbReference>
<sequence>MNRQQANTTTNTPRPPVNNYARAAAQQKPKIVQQSQLQQTQPQRQTQHPTQNINTQQQASAAAGPLLNHGSSLNGKSMPTTKSQPQQQQQQNLNNAVQFSTGSHFSNTNASPTTPTSIQFGSINQPSSSSAVPISPTTPSSASNSGGKVPTQFQKNNNNMTMAFGQVELAHNSTQPSSNQTQISTPAVVSPVVSGPGRPTRFNEIPRTHSAPPQTNNNDSNQNKTNNHQIQQTQAVGHTQPVVHQQPAHTTGPTVLNNAHQININSHQQQLSSITTNHTSSITTNNPLANTTAHNITPTRQIHTGHELPHHRKDSVSSNVSSNDGQSQQSTHHPSHQHPSPHHPNHNTQHNHGGHFQHHPHPQRHNPHPKQTGGMGHGPTVGPGMSNQYNNPRPPRDKNAPSAHISPSPHMNPPQTNVPNPTPMAMPPQLSSIPLQHSHQMWPQYRNSSDQYPIQQFYDSYYSPVYPIPYPVTTPRVPIPTSPHVNNSAQIVPPAKNKAIPIINPLSLKENPLPQKSSLPKKDETPPPAVTIEPKQSAETIVDKDKQLTETKESKAVKIVHPAEKEKEERERKEKEEQERRDREEKERREREERERKEREEKERKEREERHKRELREREERERIEREEKVKKEREEKERKEREDQERKEREEKERKEREERLRKEREEKEREEQLRKEKEEKERKEREERERKERDERIKKEQEEKERKEREERERKEREEAEKIKREQEEKERKEREERERKEREETERIKKEQEEKERQAKEEKVRFDLEQKKKEEEEAVATAAKAGRPGPLDLSRATSTPALGSAPLSALGSARIIDDLNNITYPPNIKSPNPQLNANAEPGKFKYDRSFLMQFMDVCKDKPDNLPALDAIGMEESKEDKKRTQQRNMGGSSGSGSGVGNSRTPPHKSVGTSQYTNMGEFKSPPKTSDERFQQSTTNLIMSRPSSSSFGRAPLGNRPGSNNPLLPPNAMLSNNNPPSPGRTPSGRGGGRDRQSRGKSQHSQPGAPTIPPDQVVPLKQSENRWQPPTIAGGLPNSTEDFIPLEVVQRKVKALLNKLTLEKFDRISDQIIDYANKSRTEKDGRILRTVIQLTFLKACDESNFSQMYAQLCRKMMERIDPEIVDENVKSPDGNKYVQGGTLFRKYLLNRCQEDFEKGWKVNIPVPNDANGEPDLLSDEYYAAVKAKRIGLGLIKFIGELFKLTMLTERIMHECIKKLLSNVSNPEEEETESLCKLLTTVGKQLDHPKAKDHMDAYFTRMKTMSDNPNLSSRIKFMILDVIDLRNNNWVPRRDNNAPKTIAEIHEDAAKQKEEAEFLRRTASSGGLPRLDQQLSRVGSGRRDPRDKGTHGGNVPPSNADGWSTVGSSSSASRKTGDLSKFGSVSRSKVSAGLSLAPGGQGSFAGLAGGSKGWKSDNRDRDDKPSVANRTSPVPPTTSSTNSFSILAHTESTEGRKSMDGASTNAEAVKSMASTSTPPQERRKLNLLPKGSTPGNVPIKSTDTLTKDTTSTSAEKPAETPSLADQASKKIKNMIEEYWSVLDIKEVIACMKELPPQYLAEAFLSFITGVIEKKQKDVNNVAEVFKELTSKAIIGKADVKKAFEDALPIVDDLELDVPQVSEFTGQLLHSAGLEIDETAELVSTMNLSNMESSAAKTMLAYLDALKSEIGETAFENKLYDSSFTLKTISLNATPDQINKVLDKRGLSKIRNIINK</sequence>
<reference evidence="10" key="1">
    <citation type="submission" date="2021-06" db="EMBL/GenBank/DDBJ databases">
        <authorList>
            <person name="Kallberg Y."/>
            <person name="Tangrot J."/>
            <person name="Rosling A."/>
        </authorList>
    </citation>
    <scope>NUCLEOTIDE SEQUENCE</scope>
    <source>
        <strain evidence="10">MT106</strain>
    </source>
</reference>
<feature type="region of interest" description="Disordered" evidence="8">
    <location>
        <begin position="1"/>
        <end position="155"/>
    </location>
</feature>
<dbReference type="FunFam" id="1.25.40.180:FF:000020">
    <property type="entry name" value="Eukaryotic translation initiation factor subunit"/>
    <property type="match status" value="1"/>
</dbReference>
<feature type="region of interest" description="Disordered" evidence="8">
    <location>
        <begin position="1310"/>
        <end position="1523"/>
    </location>
</feature>
<dbReference type="PANTHER" id="PTHR23253:SF9">
    <property type="entry name" value="EUKARYOTIC TRANSLATION INITIATION FACTOR 4 GAMMA 2"/>
    <property type="match status" value="1"/>
</dbReference>
<dbReference type="GO" id="GO:0003729">
    <property type="term" value="F:mRNA binding"/>
    <property type="evidence" value="ECO:0007669"/>
    <property type="project" value="TreeGrafter"/>
</dbReference>
<evidence type="ECO:0000256" key="6">
    <source>
        <dbReference type="ARBA" id="ARBA00022884"/>
    </source>
</evidence>
<feature type="region of interest" description="Disordered" evidence="8">
    <location>
        <begin position="508"/>
        <end position="808"/>
    </location>
</feature>
<dbReference type="SUPFAM" id="SSF48371">
    <property type="entry name" value="ARM repeat"/>
    <property type="match status" value="2"/>
</dbReference>
<feature type="compositionally biased region" description="Polar residues" evidence="8">
    <location>
        <begin position="92"/>
        <end position="105"/>
    </location>
</feature>
<dbReference type="InterPro" id="IPR036211">
    <property type="entry name" value="eIF4G_eIF4E-bd_sf"/>
</dbReference>
<accession>A0A9N9AZJ7</accession>
<evidence type="ECO:0000256" key="1">
    <source>
        <dbReference type="ARBA" id="ARBA00004496"/>
    </source>
</evidence>
<dbReference type="InterPro" id="IPR016024">
    <property type="entry name" value="ARM-type_fold"/>
</dbReference>
<evidence type="ECO:0000256" key="7">
    <source>
        <dbReference type="ARBA" id="ARBA00022917"/>
    </source>
</evidence>
<feature type="region of interest" description="Disordered" evidence="8">
    <location>
        <begin position="171"/>
        <end position="255"/>
    </location>
</feature>
<keyword evidence="4" id="KW-0396">Initiation factor</keyword>
<feature type="compositionally biased region" description="Polar residues" evidence="8">
    <location>
        <begin position="171"/>
        <end position="187"/>
    </location>
</feature>
<feature type="compositionally biased region" description="Basic and acidic residues" evidence="8">
    <location>
        <begin position="541"/>
        <end position="778"/>
    </location>
</feature>
<feature type="compositionally biased region" description="Basic and acidic residues" evidence="8">
    <location>
        <begin position="1411"/>
        <end position="1422"/>
    </location>
</feature>
<evidence type="ECO:0000256" key="2">
    <source>
        <dbReference type="ARBA" id="ARBA00005775"/>
    </source>
</evidence>
<dbReference type="Gene3D" id="1.20.970.30">
    <property type="entry name" value="eIF4G, eIF4E-binding domain"/>
    <property type="match status" value="1"/>
</dbReference>
<feature type="compositionally biased region" description="Polar residues" evidence="8">
    <location>
        <begin position="935"/>
        <end position="951"/>
    </location>
</feature>
<feature type="compositionally biased region" description="Basic residues" evidence="8">
    <location>
        <begin position="333"/>
        <end position="345"/>
    </location>
</feature>